<dbReference type="Pfam" id="PF02085">
    <property type="entry name" value="Cytochrom_CIII"/>
    <property type="match status" value="1"/>
</dbReference>
<dbReference type="PRINTS" id="PR00609">
    <property type="entry name" value="CYTOCHROMEC3"/>
</dbReference>
<evidence type="ECO:0000256" key="4">
    <source>
        <dbReference type="ARBA" id="ARBA00022982"/>
    </source>
</evidence>
<dbReference type="NCBIfam" id="NF045722">
    <property type="entry name" value="c3_cytochr_TmcA"/>
    <property type="match status" value="1"/>
</dbReference>
<evidence type="ECO:0000256" key="7">
    <source>
        <dbReference type="SAM" id="SignalP"/>
    </source>
</evidence>
<evidence type="ECO:0000259" key="8">
    <source>
        <dbReference type="Pfam" id="PF02085"/>
    </source>
</evidence>
<dbReference type="InterPro" id="IPR002322">
    <property type="entry name" value="Cyt_c_III"/>
</dbReference>
<accession>A0A7C9ISI0</accession>
<dbReference type="RefSeq" id="WP_160960356.1">
    <property type="nucleotide sequence ID" value="NZ_WVUD01000012.1"/>
</dbReference>
<keyword evidence="1" id="KW-0813">Transport</keyword>
<feature type="binding site" description="axial binding residue" evidence="6">
    <location>
        <position position="122"/>
    </location>
    <ligand>
        <name>heme c</name>
        <dbReference type="ChEBI" id="CHEBI:61717"/>
        <label>1</label>
    </ligand>
    <ligandPart>
        <name>Fe</name>
        <dbReference type="ChEBI" id="CHEBI:18248"/>
    </ligandPart>
</feature>
<dbReference type="Proteomes" id="UP000482487">
    <property type="component" value="Unassembled WGS sequence"/>
</dbReference>
<dbReference type="GO" id="GO:0009055">
    <property type="term" value="F:electron transfer activity"/>
    <property type="evidence" value="ECO:0007669"/>
    <property type="project" value="InterPro"/>
</dbReference>
<evidence type="ECO:0000256" key="2">
    <source>
        <dbReference type="ARBA" id="ARBA00022617"/>
    </source>
</evidence>
<comment type="caution">
    <text evidence="9">The sequence shown here is derived from an EMBL/GenBank/DDBJ whole genome shotgun (WGS) entry which is preliminary data.</text>
</comment>
<feature type="binding site" description="axial binding residue" evidence="6">
    <location>
        <position position="126"/>
    </location>
    <ligand>
        <name>heme c</name>
        <dbReference type="ChEBI" id="CHEBI:61717"/>
        <label>1</label>
    </ligand>
    <ligandPart>
        <name>Fe</name>
        <dbReference type="ChEBI" id="CHEBI:18248"/>
    </ligandPart>
</feature>
<comment type="cofactor">
    <cofactor evidence="6">
        <name>heme c</name>
        <dbReference type="ChEBI" id="CHEBI:61717"/>
    </cofactor>
    <text evidence="6">Binds 4 heme c groups covalently per monomer.</text>
</comment>
<keyword evidence="7" id="KW-0732">Signal</keyword>
<evidence type="ECO:0000256" key="5">
    <source>
        <dbReference type="ARBA" id="ARBA00023004"/>
    </source>
</evidence>
<feature type="binding site" description="axial binding residue" evidence="6">
    <location>
        <position position="53"/>
    </location>
    <ligand>
        <name>heme c</name>
        <dbReference type="ChEBI" id="CHEBI:61717"/>
        <label>1</label>
    </ligand>
    <ligandPart>
        <name>Fe</name>
        <dbReference type="ChEBI" id="CHEBI:18248"/>
    </ligandPart>
</feature>
<dbReference type="CDD" id="cd08168">
    <property type="entry name" value="Cytochrom_C3"/>
    <property type="match status" value="1"/>
</dbReference>
<dbReference type="EMBL" id="WVUD01000012">
    <property type="protein sequence ID" value="MYL83227.1"/>
    <property type="molecule type" value="Genomic_DNA"/>
</dbReference>
<evidence type="ECO:0000313" key="9">
    <source>
        <dbReference type="EMBL" id="MYL83227.1"/>
    </source>
</evidence>
<dbReference type="InterPro" id="IPR020942">
    <property type="entry name" value="Cyt_c_III_dom"/>
</dbReference>
<feature type="binding site" description="axial binding residue" evidence="6">
    <location>
        <position position="66"/>
    </location>
    <ligand>
        <name>heme c</name>
        <dbReference type="ChEBI" id="CHEBI:61717"/>
        <label>1</label>
    </ligand>
    <ligandPart>
        <name>Fe</name>
        <dbReference type="ChEBI" id="CHEBI:18248"/>
    </ligandPart>
</feature>
<protein>
    <submittedName>
        <fullName evidence="9">Cytochrome C</fullName>
    </submittedName>
</protein>
<evidence type="ECO:0000256" key="3">
    <source>
        <dbReference type="ARBA" id="ARBA00022723"/>
    </source>
</evidence>
<dbReference type="OrthoDB" id="9796996at2"/>
<feature type="binding site" description="axial binding residue" evidence="6">
    <location>
        <position position="112"/>
    </location>
    <ligand>
        <name>heme c</name>
        <dbReference type="ChEBI" id="CHEBI:61717"/>
        <label>1</label>
    </ligand>
    <ligandPart>
        <name>Fe</name>
        <dbReference type="ChEBI" id="CHEBI:18248"/>
    </ligandPart>
</feature>
<dbReference type="GO" id="GO:0046872">
    <property type="term" value="F:metal ion binding"/>
    <property type="evidence" value="ECO:0007669"/>
    <property type="project" value="UniProtKB-KW"/>
</dbReference>
<keyword evidence="3 6" id="KW-0479">Metal-binding</keyword>
<feature type="binding site" description="axial binding residue" evidence="6">
    <location>
        <position position="62"/>
    </location>
    <ligand>
        <name>heme c</name>
        <dbReference type="ChEBI" id="CHEBI:61717"/>
        <label>1</label>
    </ligand>
    <ligandPart>
        <name>Fe</name>
        <dbReference type="ChEBI" id="CHEBI:18248"/>
    </ligandPart>
</feature>
<organism evidence="9 10">
    <name type="scientific">Solidesulfovibrio aerotolerans</name>
    <dbReference type="NCBI Taxonomy" id="295255"/>
    <lineage>
        <taxon>Bacteria</taxon>
        <taxon>Pseudomonadati</taxon>
        <taxon>Thermodesulfobacteriota</taxon>
        <taxon>Desulfovibrionia</taxon>
        <taxon>Desulfovibrionales</taxon>
        <taxon>Desulfovibrionaceae</taxon>
        <taxon>Solidesulfovibrio</taxon>
    </lineage>
</organism>
<feature type="binding site" description="axial binding residue" evidence="6">
    <location>
        <position position="65"/>
    </location>
    <ligand>
        <name>heme c</name>
        <dbReference type="ChEBI" id="CHEBI:61717"/>
        <label>1</label>
    </ligand>
    <ligandPart>
        <name>Fe</name>
        <dbReference type="ChEBI" id="CHEBI:18248"/>
    </ligandPart>
</feature>
<dbReference type="AlphaFoldDB" id="A0A7C9ISI0"/>
<evidence type="ECO:0000256" key="6">
    <source>
        <dbReference type="PIRSR" id="PIRSR602322-1"/>
    </source>
</evidence>
<feature type="binding site" description="covalent" evidence="6">
    <location>
        <position position="67"/>
    </location>
    <ligand>
        <name>heme c</name>
        <dbReference type="ChEBI" id="CHEBI:61717"/>
        <label>1</label>
    </ligand>
</feature>
<feature type="chain" id="PRO_5028975222" evidence="7">
    <location>
        <begin position="27"/>
        <end position="132"/>
    </location>
</feature>
<feature type="domain" description="Class III cytochrome C" evidence="8">
    <location>
        <begin position="28"/>
        <end position="126"/>
    </location>
</feature>
<keyword evidence="2 6" id="KW-0349">Heme</keyword>
<reference evidence="9 10" key="1">
    <citation type="submission" date="2020-01" db="EMBL/GenBank/DDBJ databases">
        <title>Genome sequence of Desulfovibrio aerotolerans DSM 16695(T).</title>
        <authorList>
            <person name="Karnachuk O."/>
            <person name="Avakyan M."/>
            <person name="Mardanov A."/>
            <person name="Kadnikov V."/>
            <person name="Ravin N."/>
        </authorList>
    </citation>
    <scope>NUCLEOTIDE SEQUENCE [LARGE SCALE GENOMIC DNA]</scope>
    <source>
        <strain evidence="9 10">DSM 16695</strain>
    </source>
</reference>
<sequence length="132" mass="14174">MKRTPLIPLALLLLVAAVFLAVPAMSQQDMTTVPTEGFKQTTRLPAVFAHDAHNEKAALADCSACHHGEKDGKRDNSADTSGIPCSDCHSAQAKPGKTPLMRAFHRQCMGCHMDKQKGPVTCGDCHEPAPKK</sequence>
<dbReference type="Gene3D" id="3.90.10.10">
    <property type="entry name" value="Cytochrome C3"/>
    <property type="match status" value="1"/>
</dbReference>
<feature type="binding site" description="axial binding residue" evidence="6">
    <location>
        <position position="111"/>
    </location>
    <ligand>
        <name>heme c</name>
        <dbReference type="ChEBI" id="CHEBI:61717"/>
        <label>1</label>
    </ligand>
    <ligandPart>
        <name>Fe</name>
        <dbReference type="ChEBI" id="CHEBI:18248"/>
    </ligandPart>
</feature>
<evidence type="ECO:0000256" key="1">
    <source>
        <dbReference type="ARBA" id="ARBA00022448"/>
    </source>
</evidence>
<name>A0A7C9ISI0_9BACT</name>
<dbReference type="InterPro" id="IPR054899">
    <property type="entry name" value="c3_cytochr_TmcA"/>
</dbReference>
<feature type="binding site" description="axial binding residue" evidence="6">
    <location>
        <position position="108"/>
    </location>
    <ligand>
        <name>heme c</name>
        <dbReference type="ChEBI" id="CHEBI:61717"/>
        <label>1</label>
    </ligand>
    <ligandPart>
        <name>Fe</name>
        <dbReference type="ChEBI" id="CHEBI:18248"/>
    </ligandPart>
</feature>
<dbReference type="InterPro" id="IPR036280">
    <property type="entry name" value="Multihaem_cyt_sf"/>
</dbReference>
<dbReference type="SUPFAM" id="SSF48695">
    <property type="entry name" value="Multiheme cytochromes"/>
    <property type="match status" value="1"/>
</dbReference>
<feature type="binding site" description="axial binding residue" evidence="6">
    <location>
        <position position="50"/>
    </location>
    <ligand>
        <name>heme c</name>
        <dbReference type="ChEBI" id="CHEBI:61717"/>
        <label>1</label>
    </ligand>
    <ligandPart>
        <name>Fe</name>
        <dbReference type="ChEBI" id="CHEBI:18248"/>
    </ligandPart>
</feature>
<gene>
    <name evidence="9" type="ORF">GTA51_08785</name>
</gene>
<feature type="binding site" description="axial binding residue" evidence="6">
    <location>
        <position position="125"/>
    </location>
    <ligand>
        <name>heme c</name>
        <dbReference type="ChEBI" id="CHEBI:61717"/>
        <label>1</label>
    </ligand>
    <ligandPart>
        <name>Fe</name>
        <dbReference type="ChEBI" id="CHEBI:18248"/>
    </ligandPart>
</feature>
<keyword evidence="4" id="KW-0249">Electron transport</keyword>
<evidence type="ECO:0000313" key="10">
    <source>
        <dbReference type="Proteomes" id="UP000482487"/>
    </source>
</evidence>
<keyword evidence="10" id="KW-1185">Reference proteome</keyword>
<feature type="signal peptide" evidence="7">
    <location>
        <begin position="1"/>
        <end position="26"/>
    </location>
</feature>
<dbReference type="GO" id="GO:0020037">
    <property type="term" value="F:heme binding"/>
    <property type="evidence" value="ECO:0007669"/>
    <property type="project" value="InterPro"/>
</dbReference>
<proteinExistence type="predicted"/>
<keyword evidence="5 6" id="KW-0408">Iron</keyword>